<dbReference type="Proteomes" id="UP000006727">
    <property type="component" value="Chromosome 16"/>
</dbReference>
<organism evidence="6">
    <name type="scientific">Physcomitrium patens</name>
    <name type="common">Spreading-leaved earth moss</name>
    <name type="synonym">Physcomitrella patens</name>
    <dbReference type="NCBI Taxonomy" id="3218"/>
    <lineage>
        <taxon>Eukaryota</taxon>
        <taxon>Viridiplantae</taxon>
        <taxon>Streptophyta</taxon>
        <taxon>Embryophyta</taxon>
        <taxon>Bryophyta</taxon>
        <taxon>Bryophytina</taxon>
        <taxon>Bryopsida</taxon>
        <taxon>Funariidae</taxon>
        <taxon>Funariales</taxon>
        <taxon>Funariaceae</taxon>
        <taxon>Physcomitrium</taxon>
    </lineage>
</organism>
<dbReference type="PANTHER" id="PTHR31306:SF11">
    <property type="entry name" value="NUCLEOTIDE-DIPHOSPHO-SUGAR TRANSFERASE DOMAIN-CONTAINING PROTEIN"/>
    <property type="match status" value="1"/>
</dbReference>
<dbReference type="SUPFAM" id="SSF53448">
    <property type="entry name" value="Nucleotide-diphospho-sugar transferases"/>
    <property type="match status" value="1"/>
</dbReference>
<keyword evidence="3" id="KW-0328">Glycosyltransferase</keyword>
<evidence type="ECO:0000256" key="4">
    <source>
        <dbReference type="ARBA" id="ARBA00022679"/>
    </source>
</evidence>
<dbReference type="Gramene" id="Pp3c16_11470V3.2">
    <property type="protein sequence ID" value="Pp3c16_11470V3.2"/>
    <property type="gene ID" value="Pp3c16_11470"/>
</dbReference>
<dbReference type="Gene3D" id="3.90.550.10">
    <property type="entry name" value="Spore Coat Polysaccharide Biosynthesis Protein SpsA, Chain A"/>
    <property type="match status" value="1"/>
</dbReference>
<dbReference type="GO" id="GO:0016757">
    <property type="term" value="F:glycosyltransferase activity"/>
    <property type="evidence" value="ECO:0007669"/>
    <property type="project" value="UniProtKB-KW"/>
</dbReference>
<evidence type="ECO:0000256" key="2">
    <source>
        <dbReference type="ARBA" id="ARBA00005664"/>
    </source>
</evidence>
<comment type="similarity">
    <text evidence="2">Belongs to the glycosyltransferase 34 family.</text>
</comment>
<dbReference type="InterPro" id="IPR008630">
    <property type="entry name" value="Glyco_trans_34"/>
</dbReference>
<name>A0A2K1J854_PHYPA</name>
<dbReference type="Gramene" id="Pp3c16_11470V3.1">
    <property type="protein sequence ID" value="Pp3c16_11470V3.1"/>
    <property type="gene ID" value="Pp3c16_11470"/>
</dbReference>
<reference evidence="6 8" key="2">
    <citation type="journal article" date="2018" name="Plant J.">
        <title>The Physcomitrella patens chromosome-scale assembly reveals moss genome structure and evolution.</title>
        <authorList>
            <person name="Lang D."/>
            <person name="Ullrich K.K."/>
            <person name="Murat F."/>
            <person name="Fuchs J."/>
            <person name="Jenkins J."/>
            <person name="Haas F.B."/>
            <person name="Piednoel M."/>
            <person name="Gundlach H."/>
            <person name="Van Bel M."/>
            <person name="Meyberg R."/>
            <person name="Vives C."/>
            <person name="Morata J."/>
            <person name="Symeonidi A."/>
            <person name="Hiss M."/>
            <person name="Muchero W."/>
            <person name="Kamisugi Y."/>
            <person name="Saleh O."/>
            <person name="Blanc G."/>
            <person name="Decker E.L."/>
            <person name="van Gessel N."/>
            <person name="Grimwood J."/>
            <person name="Hayes R.D."/>
            <person name="Graham S.W."/>
            <person name="Gunter L.E."/>
            <person name="McDaniel S.F."/>
            <person name="Hoernstein S.N.W."/>
            <person name="Larsson A."/>
            <person name="Li F.W."/>
            <person name="Perroud P.F."/>
            <person name="Phillips J."/>
            <person name="Ranjan P."/>
            <person name="Rokshar D.S."/>
            <person name="Rothfels C.J."/>
            <person name="Schneider L."/>
            <person name="Shu S."/>
            <person name="Stevenson D.W."/>
            <person name="Thummler F."/>
            <person name="Tillich M."/>
            <person name="Villarreal Aguilar J.C."/>
            <person name="Widiez T."/>
            <person name="Wong G.K."/>
            <person name="Wymore A."/>
            <person name="Zhang Y."/>
            <person name="Zimmer A.D."/>
            <person name="Quatrano R.S."/>
            <person name="Mayer K.F.X."/>
            <person name="Goodstein D."/>
            <person name="Casacuberta J.M."/>
            <person name="Vandepoele K."/>
            <person name="Reski R."/>
            <person name="Cuming A.C."/>
            <person name="Tuskan G.A."/>
            <person name="Maumus F."/>
            <person name="Salse J."/>
            <person name="Schmutz J."/>
            <person name="Rensing S.A."/>
        </authorList>
    </citation>
    <scope>NUCLEOTIDE SEQUENCE [LARGE SCALE GENOMIC DNA]</scope>
    <source>
        <strain evidence="7 8">cv. Gransden 2004</strain>
    </source>
</reference>
<dbReference type="OMA" id="GYRYCEV"/>
<sequence length="320" mass="36806">MGSPKSWSASSRVRRTTAMRWARFCYKVLYAVSFLAAMYAVLAHFRSAPPISSSDSDEEAPPGLDSLVHNTTTIVLSPITRAEQEQRRWIEKPNSLCFGLGNVTILTVTIDLPKAYLVQLRRNRLSYASIHGYRYCEVSTTLESSRPPAWTKVKAMMLLLSFTDIVVAMDADAIIRNNTIRIESILELEVYDLKDKDAIYTNDFQQDRQSEATPKSFINTGVYIMRNTPWIKGFLESVHKFYQSSMFQKNLERDEVMLYRMKNADEFNEHVAIIPFRYMNSPVTQDLDKYEDGDFVAHYAEEHSPDKYRELASQLATMNV</sequence>
<evidence type="ECO:0000313" key="8">
    <source>
        <dbReference type="Proteomes" id="UP000006727"/>
    </source>
</evidence>
<dbReference type="Pfam" id="PF05637">
    <property type="entry name" value="Glyco_transf_34"/>
    <property type="match status" value="1"/>
</dbReference>
<keyword evidence="4" id="KW-0808">Transferase</keyword>
<dbReference type="PaxDb" id="3218-PP1S106_30V6.1"/>
<reference evidence="6 8" key="1">
    <citation type="journal article" date="2008" name="Science">
        <title>The Physcomitrella genome reveals evolutionary insights into the conquest of land by plants.</title>
        <authorList>
            <person name="Rensing S."/>
            <person name="Lang D."/>
            <person name="Zimmer A."/>
            <person name="Terry A."/>
            <person name="Salamov A."/>
            <person name="Shapiro H."/>
            <person name="Nishiyama T."/>
            <person name="Perroud P.-F."/>
            <person name="Lindquist E."/>
            <person name="Kamisugi Y."/>
            <person name="Tanahashi T."/>
            <person name="Sakakibara K."/>
            <person name="Fujita T."/>
            <person name="Oishi K."/>
            <person name="Shin-I T."/>
            <person name="Kuroki Y."/>
            <person name="Toyoda A."/>
            <person name="Suzuki Y."/>
            <person name="Hashimoto A."/>
            <person name="Yamaguchi K."/>
            <person name="Sugano A."/>
            <person name="Kohara Y."/>
            <person name="Fujiyama A."/>
            <person name="Anterola A."/>
            <person name="Aoki S."/>
            <person name="Ashton N."/>
            <person name="Barbazuk W.B."/>
            <person name="Barker E."/>
            <person name="Bennetzen J."/>
            <person name="Bezanilla M."/>
            <person name="Blankenship R."/>
            <person name="Cho S.H."/>
            <person name="Dutcher S."/>
            <person name="Estelle M."/>
            <person name="Fawcett J.A."/>
            <person name="Gundlach H."/>
            <person name="Hanada K."/>
            <person name="Heyl A."/>
            <person name="Hicks K.A."/>
            <person name="Hugh J."/>
            <person name="Lohr M."/>
            <person name="Mayer K."/>
            <person name="Melkozernov A."/>
            <person name="Murata T."/>
            <person name="Nelson D."/>
            <person name="Pils B."/>
            <person name="Prigge M."/>
            <person name="Reiss B."/>
            <person name="Renner T."/>
            <person name="Rombauts S."/>
            <person name="Rushton P."/>
            <person name="Sanderfoot A."/>
            <person name="Schween G."/>
            <person name="Shiu S.-H."/>
            <person name="Stueber K."/>
            <person name="Theodoulou F.L."/>
            <person name="Tu H."/>
            <person name="Van de Peer Y."/>
            <person name="Verrier P.J."/>
            <person name="Waters E."/>
            <person name="Wood A."/>
            <person name="Yang L."/>
            <person name="Cove D."/>
            <person name="Cuming A."/>
            <person name="Hasebe M."/>
            <person name="Lucas S."/>
            <person name="Mishler D.B."/>
            <person name="Reski R."/>
            <person name="Grigoriev I."/>
            <person name="Quatrano R.S."/>
            <person name="Boore J.L."/>
        </authorList>
    </citation>
    <scope>NUCLEOTIDE SEQUENCE [LARGE SCALE GENOMIC DNA]</scope>
    <source>
        <strain evidence="7 8">cv. Gransden 2004</strain>
    </source>
</reference>
<dbReference type="AlphaFoldDB" id="A0A2K1J854"/>
<accession>A0A2K1J854</accession>
<dbReference type="GeneID" id="112293884"/>
<dbReference type="GO" id="GO:0000139">
    <property type="term" value="C:Golgi membrane"/>
    <property type="evidence" value="ECO:0000318"/>
    <property type="project" value="GO_Central"/>
</dbReference>
<keyword evidence="5" id="KW-0472">Membrane</keyword>
<reference evidence="7" key="3">
    <citation type="submission" date="2020-12" db="UniProtKB">
        <authorList>
            <consortium name="EnsemblPlants"/>
        </authorList>
    </citation>
    <scope>IDENTIFICATION</scope>
</reference>
<evidence type="ECO:0000256" key="3">
    <source>
        <dbReference type="ARBA" id="ARBA00022676"/>
    </source>
</evidence>
<keyword evidence="5" id="KW-1133">Transmembrane helix</keyword>
<evidence type="ECO:0000256" key="5">
    <source>
        <dbReference type="SAM" id="Phobius"/>
    </source>
</evidence>
<dbReference type="RefSeq" id="XP_024399601.1">
    <property type="nucleotide sequence ID" value="XM_024543833.2"/>
</dbReference>
<dbReference type="KEGG" id="ppp:112293884"/>
<dbReference type="EnsemblPlants" id="Pp3c16_11470V3.1">
    <property type="protein sequence ID" value="Pp3c16_11470V3.1"/>
    <property type="gene ID" value="Pp3c16_11470"/>
</dbReference>
<protein>
    <recommendedName>
        <fullName evidence="9">Nucleotide-diphospho-sugar transferase domain-containing protein</fullName>
    </recommendedName>
</protein>
<dbReference type="EnsemblPlants" id="Pp3c16_11470V3.2">
    <property type="protein sequence ID" value="Pp3c16_11470V3.2"/>
    <property type="gene ID" value="Pp3c16_11470"/>
</dbReference>
<proteinExistence type="inferred from homology"/>
<keyword evidence="8" id="KW-1185">Reference proteome</keyword>
<dbReference type="PANTHER" id="PTHR31306">
    <property type="entry name" value="ALPHA-1,6-MANNOSYLTRANSFERASE MNN11-RELATED"/>
    <property type="match status" value="1"/>
</dbReference>
<evidence type="ECO:0008006" key="9">
    <source>
        <dbReference type="Google" id="ProtNLM"/>
    </source>
</evidence>
<comment type="subcellular location">
    <subcellularLocation>
        <location evidence="1">Golgi apparatus membrane</location>
        <topology evidence="1">Single-pass type II membrane protein</topology>
    </subcellularLocation>
</comment>
<evidence type="ECO:0000256" key="1">
    <source>
        <dbReference type="ARBA" id="ARBA00004323"/>
    </source>
</evidence>
<dbReference type="GO" id="GO:0006487">
    <property type="term" value="P:protein N-linked glycosylation"/>
    <property type="evidence" value="ECO:0000318"/>
    <property type="project" value="GO_Central"/>
</dbReference>
<dbReference type="OrthoDB" id="205108at2759"/>
<gene>
    <name evidence="7" type="primary">LOC112293884</name>
    <name evidence="6" type="ORF">PHYPA_020813</name>
</gene>
<evidence type="ECO:0000313" key="6">
    <source>
        <dbReference type="EMBL" id="PNR37704.1"/>
    </source>
</evidence>
<evidence type="ECO:0000313" key="7">
    <source>
        <dbReference type="EnsemblPlants" id="Pp3c16_11470V3.1"/>
    </source>
</evidence>
<keyword evidence="5" id="KW-0812">Transmembrane</keyword>
<feature type="transmembrane region" description="Helical" evidence="5">
    <location>
        <begin position="21"/>
        <end position="42"/>
    </location>
</feature>
<dbReference type="InterPro" id="IPR029044">
    <property type="entry name" value="Nucleotide-diphossugar_trans"/>
</dbReference>
<dbReference type="EMBL" id="ABEU02000016">
    <property type="protein sequence ID" value="PNR37704.1"/>
    <property type="molecule type" value="Genomic_DNA"/>
</dbReference>